<reference evidence="2 3" key="1">
    <citation type="journal article" date="2017" name="Gigascience">
        <title>Draft genome of the honey bee ectoparasitic mite, Tropilaelaps mercedesae, is shaped by the parasitic life history.</title>
        <authorList>
            <person name="Dong X."/>
            <person name="Armstrong S.D."/>
            <person name="Xia D."/>
            <person name="Makepeace B.L."/>
            <person name="Darby A.C."/>
            <person name="Kadowaki T."/>
        </authorList>
    </citation>
    <scope>NUCLEOTIDE SEQUENCE [LARGE SCALE GENOMIC DNA]</scope>
    <source>
        <strain evidence="2">Wuxi-XJTLU</strain>
    </source>
</reference>
<dbReference type="EC" id="3.5.1.23" evidence="1"/>
<organism evidence="2 3">
    <name type="scientific">Tropilaelaps mercedesae</name>
    <dbReference type="NCBI Taxonomy" id="418985"/>
    <lineage>
        <taxon>Eukaryota</taxon>
        <taxon>Metazoa</taxon>
        <taxon>Ecdysozoa</taxon>
        <taxon>Arthropoda</taxon>
        <taxon>Chelicerata</taxon>
        <taxon>Arachnida</taxon>
        <taxon>Acari</taxon>
        <taxon>Parasitiformes</taxon>
        <taxon>Mesostigmata</taxon>
        <taxon>Gamasina</taxon>
        <taxon>Dermanyssoidea</taxon>
        <taxon>Laelapidae</taxon>
        <taxon>Tropilaelaps</taxon>
    </lineage>
</organism>
<keyword evidence="3" id="KW-1185">Reference proteome</keyword>
<sequence>QWLIFGKRDLQWVGFLARDVLEKRLTFDQAKETLKTAKLIAPVYFIIGGNQPGQGVILSKSRGTATATLYTMADNAKNGNWYVLETNYDQDKEPPFFDDRRTPANTCMKRLGKENVSFAGLFNVLSTEPNLNKVIEY</sequence>
<dbReference type="AlphaFoldDB" id="A0A1V9X460"/>
<dbReference type="PANTHER" id="PTHR28583">
    <property type="entry name" value="ACID AMIDASE"/>
    <property type="match status" value="1"/>
</dbReference>
<dbReference type="STRING" id="418985.A0A1V9X460"/>
<dbReference type="InParanoid" id="A0A1V9X460"/>
<dbReference type="PANTHER" id="PTHR28583:SF1">
    <property type="entry name" value="ACID CERAMIDASE"/>
    <property type="match status" value="1"/>
</dbReference>
<proteinExistence type="predicted"/>
<dbReference type="EMBL" id="MNPL01024844">
    <property type="protein sequence ID" value="OQR68410.1"/>
    <property type="molecule type" value="Genomic_DNA"/>
</dbReference>
<evidence type="ECO:0000313" key="3">
    <source>
        <dbReference type="Proteomes" id="UP000192247"/>
    </source>
</evidence>
<accession>A0A1V9X460</accession>
<protein>
    <recommendedName>
        <fullName evidence="1">ceramidase</fullName>
        <ecNumber evidence="1">3.5.1.23</ecNumber>
    </recommendedName>
</protein>
<name>A0A1V9X460_9ACAR</name>
<evidence type="ECO:0000256" key="1">
    <source>
        <dbReference type="ARBA" id="ARBA00011891"/>
    </source>
</evidence>
<gene>
    <name evidence="2" type="ORF">BIW11_12929</name>
</gene>
<evidence type="ECO:0000313" key="2">
    <source>
        <dbReference type="EMBL" id="OQR68410.1"/>
    </source>
</evidence>
<comment type="caution">
    <text evidence="2">The sequence shown here is derived from an EMBL/GenBank/DDBJ whole genome shotgun (WGS) entry which is preliminary data.</text>
</comment>
<dbReference type="GO" id="GO:0017040">
    <property type="term" value="F:N-acylsphingosine amidohydrolase activity"/>
    <property type="evidence" value="ECO:0007669"/>
    <property type="project" value="UniProtKB-EC"/>
</dbReference>
<dbReference type="Proteomes" id="UP000192247">
    <property type="component" value="Unassembled WGS sequence"/>
</dbReference>
<dbReference type="OrthoDB" id="5273684at2759"/>
<feature type="non-terminal residue" evidence="2">
    <location>
        <position position="1"/>
    </location>
</feature>